<dbReference type="RefSeq" id="WP_212820711.1">
    <property type="nucleotide sequence ID" value="NZ_AP023416.1"/>
</dbReference>
<keyword evidence="1" id="KW-0812">Transmembrane</keyword>
<evidence type="ECO:0000259" key="3">
    <source>
        <dbReference type="Pfam" id="PF12733"/>
    </source>
</evidence>
<feature type="transmembrane region" description="Helical" evidence="1">
    <location>
        <begin position="782"/>
        <end position="800"/>
    </location>
</feature>
<evidence type="ECO:0000313" key="4">
    <source>
        <dbReference type="EMBL" id="BCK79266.1"/>
    </source>
</evidence>
<feature type="domain" description="Cadherin-like beta-sandwich-like" evidence="3">
    <location>
        <begin position="173"/>
        <end position="256"/>
    </location>
</feature>
<keyword evidence="1" id="KW-0472">Membrane</keyword>
<protein>
    <recommendedName>
        <fullName evidence="3">Cadherin-like beta-sandwich-like domain-containing protein</fullName>
    </recommendedName>
</protein>
<geneLocation type="plasmid" evidence="4 5">
    <name>pMM35_01</name>
</geneLocation>
<sequence>MKKRIISLLLALVLAVSLLPVSAVAEAPASLGAAQEVPADKQLSQLVFRNGMMATAAEFPLEPQFEPGRKAYTVVVPDTVNGLNGFAAWATLADGASGKITANYTPVGVSNAMKITLTSGKANGQPLGRLFAANDFVGNTLQINVGDVTAYEITVVRCATLKSLAVTDQNSNALELTPAFKSGTYDYSLHMDKDATLQITPAASVPQSAQVTVNGTKWENGDTSVKPEWNAQKTASVVVEVSGGAAQSTKYTLTLTQEPEVERIEIVTLPVKTAYNSGDMFDATGMTVKAYFTDSSEKIIGSDALTCSPTGPLTSVIKEIEVAYKGAKTTQKITVSCGLSGTGTSEDPYLLQSEEDFARLRREVSYGNSFKGSYFKITQDVIFSADWEPIGCLKDGVSSAENGINMLPFSGNIDGGGKILTFAAGSKPLFNYVREASVSSFKIYAPYMDGYALVDQYTVDYGEDGRYSDGTGGSYAPGAPDTINISRVTLLSGSIIKNGGFIGGFASGGNTVNMTDCVVEKGVKIGCNADGTSAEGSHVGSFAGMVSGTFKDCVSYAEVYGVNRVGGIIGYKGQSMGFFNVLDCAFYGKVVASGDYVGGIVGSGYSAPSAPNTMCVVIKNCKSGGTVTGKDYVGGILGNESAVQCWDNGIGEIFKNSFDGKLTASGDHVGGIIGNMTSLNKYTIVEGNYYSAQCSAVRGIGSVQYVDTNCASHETASGAIYFDTSKALPGITGVEFKNHNRTDDPLGKDAVKLCRSTNESLLPDDNSAGTPGNTPATGDTGVLVWVIALPVTALAAAFVLKRKEREA</sequence>
<name>A0A810Q014_9FIRM</name>
<dbReference type="Gene3D" id="2.160.20.110">
    <property type="match status" value="1"/>
</dbReference>
<gene>
    <name evidence="4" type="ORF">MM35RIKEN_14580</name>
</gene>
<keyword evidence="1" id="KW-1133">Transmembrane helix</keyword>
<evidence type="ECO:0000256" key="1">
    <source>
        <dbReference type="SAM" id="Phobius"/>
    </source>
</evidence>
<dbReference type="EMBL" id="AP023416">
    <property type="protein sequence ID" value="BCK79266.1"/>
    <property type="molecule type" value="Genomic_DNA"/>
</dbReference>
<feature type="chain" id="PRO_5032531193" description="Cadherin-like beta-sandwich-like domain-containing protein" evidence="2">
    <location>
        <begin position="26"/>
        <end position="807"/>
    </location>
</feature>
<organism evidence="4 5">
    <name type="scientific">Vescimonas fastidiosa</name>
    <dbReference type="NCBI Taxonomy" id="2714353"/>
    <lineage>
        <taxon>Bacteria</taxon>
        <taxon>Bacillati</taxon>
        <taxon>Bacillota</taxon>
        <taxon>Clostridia</taxon>
        <taxon>Eubacteriales</taxon>
        <taxon>Oscillospiraceae</taxon>
        <taxon>Vescimonas</taxon>
    </lineage>
</organism>
<proteinExistence type="predicted"/>
<reference evidence="4" key="1">
    <citation type="submission" date="2020-09" db="EMBL/GenBank/DDBJ databases">
        <title>New species isolated from human feces.</title>
        <authorList>
            <person name="Kitahara M."/>
            <person name="Shigeno Y."/>
            <person name="Shime M."/>
            <person name="Matsumoto Y."/>
            <person name="Nakamura S."/>
            <person name="Motooka D."/>
            <person name="Fukuoka S."/>
            <person name="Nishikawa H."/>
            <person name="Benno Y."/>
        </authorList>
    </citation>
    <scope>NUCLEOTIDE SEQUENCE</scope>
    <source>
        <strain evidence="4">MM35</strain>
        <plasmid evidence="4">pMM35_01</plasmid>
    </source>
</reference>
<dbReference type="Proteomes" id="UP000681343">
    <property type="component" value="Plasmid pMM35_01"/>
</dbReference>
<dbReference type="KEGG" id="vfa:MM35RIKEN_14580"/>
<evidence type="ECO:0000313" key="5">
    <source>
        <dbReference type="Proteomes" id="UP000681343"/>
    </source>
</evidence>
<accession>A0A810Q014</accession>
<dbReference type="Gene3D" id="2.60.40.3630">
    <property type="match status" value="1"/>
</dbReference>
<keyword evidence="2" id="KW-0732">Signal</keyword>
<dbReference type="InterPro" id="IPR025883">
    <property type="entry name" value="Cadherin-like_domain"/>
</dbReference>
<keyword evidence="5" id="KW-1185">Reference proteome</keyword>
<dbReference type="Pfam" id="PF12733">
    <property type="entry name" value="Cadherin-like"/>
    <property type="match status" value="1"/>
</dbReference>
<keyword evidence="4" id="KW-0614">Plasmid</keyword>
<feature type="signal peptide" evidence="2">
    <location>
        <begin position="1"/>
        <end position="25"/>
    </location>
</feature>
<dbReference type="AlphaFoldDB" id="A0A810Q014"/>
<evidence type="ECO:0000256" key="2">
    <source>
        <dbReference type="SAM" id="SignalP"/>
    </source>
</evidence>